<dbReference type="InterPro" id="IPR010572">
    <property type="entry name" value="Tail_dom"/>
</dbReference>
<sequence>MTRFTIDSNKPIPELELSLHRPDGTQIENLTDAYDRTGTFKFGDFKELEITIPKYVHRKHQKVKYKPFELARDKYLVKATYGNMFSEYLIVTKIKKSKSAMPVKQLSLKSRQYELNNKIIRTVESGSRTVDELINIAVTSTNWTLDHVDTEFLNQKRSFDETKITSLNLLYKIAESFGGVLSFDTFNRTVSIYTPENMQYDYGLSASYGKYIKSLEDQTDAESVITRLYVYGKDGLSISDVQPTGNEYIEDFSHYLKGYEVDNNGNVISSSPYMSDGLCQAIIDYNNLIQSKQAEYDSLIEERQPFMEQLNPLLDDMEELQEEYEKILDDIDTAKANEEDTNELINNLNNKQSEIDDKQVEIYAIEEEMSDIQDAIETIHNELSEENNFTSEQLKEKEIFVVEDVWEDNRYTVVEELYNAAVKKLNANKEPQRELKFSLIQFLKVIDAQNDWDRIGLGYVFRADYEPLDVEFKSIISEMKIGFDSNSLDLTVSNVVYSDSKEKFAELIYNNAVSTSNKLNKNESKWNESSEKTTELDKMMQENIELTNKKIVAGADQSVTVDRRGIKIRNPKNEEEVIILQSGVIALSEDGSETWGTALDAKGIRAEKILGRLLAGENLVIENDGGTVRIDEDGIDVINGNIAIINNDGQSRVIINPIDGIRIQKNDGNAWVDSFFADESGDLSISGNFYVNGGEVNWSNVNKPTYTSDDIDALPADSPKISKLSDTGQYTGNVTPSQVESGSFGNKTFTDGTFNDSEINNSDISNSNIENNESIDNITYLMHLFSDEFHLENVDNNTYTTVKPGLITIADSNNNLELKPDGVYVNGVKEV</sequence>
<organism evidence="5 6">
    <name type="scientific">Gracilibacillus caseinilyticus</name>
    <dbReference type="NCBI Taxonomy" id="2932256"/>
    <lineage>
        <taxon>Bacteria</taxon>
        <taxon>Bacillati</taxon>
        <taxon>Bacillota</taxon>
        <taxon>Bacilli</taxon>
        <taxon>Bacillales</taxon>
        <taxon>Bacillaceae</taxon>
        <taxon>Gracilibacillus</taxon>
    </lineage>
</organism>
<dbReference type="Pfam" id="PF06605">
    <property type="entry name" value="Prophage_tail"/>
    <property type="match status" value="1"/>
</dbReference>
<feature type="region of interest" description="Disordered" evidence="2">
    <location>
        <begin position="751"/>
        <end position="770"/>
    </location>
</feature>
<dbReference type="SUPFAM" id="SSF58100">
    <property type="entry name" value="Bacterial hemolysins"/>
    <property type="match status" value="1"/>
</dbReference>
<dbReference type="Pfam" id="PF24049">
    <property type="entry name" value="YOMG_N"/>
    <property type="match status" value="1"/>
</dbReference>
<proteinExistence type="predicted"/>
<protein>
    <submittedName>
        <fullName evidence="5">Phage tail protein</fullName>
    </submittedName>
</protein>
<keyword evidence="1" id="KW-0175">Coiled coil</keyword>
<gene>
    <name evidence="5" type="ORF">MUN88_17170</name>
</gene>
<evidence type="ECO:0000313" key="6">
    <source>
        <dbReference type="Proteomes" id="UP000831782"/>
    </source>
</evidence>
<feature type="domain" description="YOMG-like N-terminal" evidence="4">
    <location>
        <begin position="19"/>
        <end position="101"/>
    </location>
</feature>
<reference evidence="5 6" key="1">
    <citation type="submission" date="2022-04" db="EMBL/GenBank/DDBJ databases">
        <title>Gracilibacillus sp. isolated from saltern.</title>
        <authorList>
            <person name="Won M."/>
            <person name="Lee C.-M."/>
            <person name="Woen H.-Y."/>
            <person name="Kwon S.-W."/>
        </authorList>
    </citation>
    <scope>NUCLEOTIDE SEQUENCE [LARGE SCALE GENOMIC DNA]</scope>
    <source>
        <strain evidence="5 6">SSWR10-1</strain>
    </source>
</reference>
<accession>A0ABY4EU18</accession>
<feature type="coiled-coil region" evidence="1">
    <location>
        <begin position="282"/>
        <end position="368"/>
    </location>
</feature>
<dbReference type="EMBL" id="CP095072">
    <property type="protein sequence ID" value="UOQ47764.1"/>
    <property type="molecule type" value="Genomic_DNA"/>
</dbReference>
<evidence type="ECO:0000256" key="1">
    <source>
        <dbReference type="SAM" id="Coils"/>
    </source>
</evidence>
<dbReference type="InterPro" id="IPR057796">
    <property type="entry name" value="YOMG-like_N"/>
</dbReference>
<name>A0ABY4EU18_9BACI</name>
<feature type="domain" description="Tail spike" evidence="3">
    <location>
        <begin position="113"/>
        <end position="263"/>
    </location>
</feature>
<evidence type="ECO:0000259" key="3">
    <source>
        <dbReference type="Pfam" id="PF06605"/>
    </source>
</evidence>
<dbReference type="RefSeq" id="WP_244717224.1">
    <property type="nucleotide sequence ID" value="NZ_CP095072.1"/>
</dbReference>
<dbReference type="Proteomes" id="UP000831782">
    <property type="component" value="Chromosome"/>
</dbReference>
<evidence type="ECO:0000259" key="4">
    <source>
        <dbReference type="Pfam" id="PF24049"/>
    </source>
</evidence>
<feature type="compositionally biased region" description="Low complexity" evidence="2">
    <location>
        <begin position="755"/>
        <end position="770"/>
    </location>
</feature>
<keyword evidence="6" id="KW-1185">Reference proteome</keyword>
<evidence type="ECO:0000256" key="2">
    <source>
        <dbReference type="SAM" id="MobiDB-lite"/>
    </source>
</evidence>
<evidence type="ECO:0000313" key="5">
    <source>
        <dbReference type="EMBL" id="UOQ47764.1"/>
    </source>
</evidence>